<evidence type="ECO:0008006" key="5">
    <source>
        <dbReference type="Google" id="ProtNLM"/>
    </source>
</evidence>
<dbReference type="PANTHER" id="PTHR45947">
    <property type="entry name" value="SULFOQUINOVOSYL TRANSFERASE SQD2"/>
    <property type="match status" value="1"/>
</dbReference>
<evidence type="ECO:0000313" key="4">
    <source>
        <dbReference type="Proteomes" id="UP000230767"/>
    </source>
</evidence>
<comment type="caution">
    <text evidence="3">The sequence shown here is derived from an EMBL/GenBank/DDBJ whole genome shotgun (WGS) entry which is preliminary data.</text>
</comment>
<dbReference type="SUPFAM" id="SSF53756">
    <property type="entry name" value="UDP-Glycosyltransferase/glycogen phosphorylase"/>
    <property type="match status" value="1"/>
</dbReference>
<dbReference type="Gene3D" id="3.40.50.2000">
    <property type="entry name" value="Glycogen Phosphorylase B"/>
    <property type="match status" value="2"/>
</dbReference>
<dbReference type="AlphaFoldDB" id="A0A2M7R6A8"/>
<sequence length="360" mass="40830">MKICFLAGANSIHSYRWIKFFADKGYEVHWISLVPNIFGNIKGVEFYRFREFPAKPLDILFNAIPVRKLIRKINPDILHAHYAGVNGVLGALSGFHPFVLTAWGSDILIVSKNRLVKLFIKFALKKADLITCDAEHMKEAMIELGADSSKIKIVYFGVDIRKFSPGLRDEKLIEKLKIQNCPAIISLRNFDPIYNLETLIKSIPLVLKEVPEAKFIIAGRGPEEEKLKNFAKNLKVLESIRFVGWISNEELPAYLRTVDIYVSTSLSDAGIASSTTEAMACGLPVVITNTGENDKWIDDGENGFLVGAKNPRALAEKMVVLLRNRILREKFGAEARETVMEKNDYYREMEKMEKIYQNLI</sequence>
<name>A0A2M7R6A8_9BACT</name>
<accession>A0A2M7R6A8</accession>
<organism evidence="3 4">
    <name type="scientific">Candidatus Nealsonbacteria bacterium CG_4_10_14_0_8_um_filter_37_14</name>
    <dbReference type="NCBI Taxonomy" id="1974684"/>
    <lineage>
        <taxon>Bacteria</taxon>
        <taxon>Candidatus Nealsoniibacteriota</taxon>
    </lineage>
</organism>
<dbReference type="Proteomes" id="UP000230767">
    <property type="component" value="Unassembled WGS sequence"/>
</dbReference>
<dbReference type="InterPro" id="IPR028098">
    <property type="entry name" value="Glyco_trans_4-like_N"/>
</dbReference>
<protein>
    <recommendedName>
        <fullName evidence="5">Glycosyltransferase family 4 protein</fullName>
    </recommendedName>
</protein>
<dbReference type="GO" id="GO:0016757">
    <property type="term" value="F:glycosyltransferase activity"/>
    <property type="evidence" value="ECO:0007669"/>
    <property type="project" value="InterPro"/>
</dbReference>
<proteinExistence type="predicted"/>
<reference evidence="4" key="1">
    <citation type="submission" date="2017-09" db="EMBL/GenBank/DDBJ databases">
        <title>Depth-based differentiation of microbial function through sediment-hosted aquifers and enrichment of novel symbionts in the deep terrestrial subsurface.</title>
        <authorList>
            <person name="Probst A.J."/>
            <person name="Ladd B."/>
            <person name="Jarett J.K."/>
            <person name="Geller-Mcgrath D.E."/>
            <person name="Sieber C.M.K."/>
            <person name="Emerson J.B."/>
            <person name="Anantharaman K."/>
            <person name="Thomas B.C."/>
            <person name="Malmstrom R."/>
            <person name="Stieglmeier M."/>
            <person name="Klingl A."/>
            <person name="Woyke T."/>
            <person name="Ryan C.M."/>
            <person name="Banfield J.F."/>
        </authorList>
    </citation>
    <scope>NUCLEOTIDE SEQUENCE [LARGE SCALE GENOMIC DNA]</scope>
</reference>
<evidence type="ECO:0000313" key="3">
    <source>
        <dbReference type="EMBL" id="PIY89116.1"/>
    </source>
</evidence>
<dbReference type="InterPro" id="IPR001296">
    <property type="entry name" value="Glyco_trans_1"/>
</dbReference>
<evidence type="ECO:0000259" key="1">
    <source>
        <dbReference type="Pfam" id="PF00534"/>
    </source>
</evidence>
<dbReference type="InterPro" id="IPR050194">
    <property type="entry name" value="Glycosyltransferase_grp1"/>
</dbReference>
<gene>
    <name evidence="3" type="ORF">COY73_01855</name>
</gene>
<dbReference type="PANTHER" id="PTHR45947:SF3">
    <property type="entry name" value="SULFOQUINOVOSYL TRANSFERASE SQD2"/>
    <property type="match status" value="1"/>
</dbReference>
<dbReference type="Pfam" id="PF00534">
    <property type="entry name" value="Glycos_transf_1"/>
    <property type="match status" value="1"/>
</dbReference>
<feature type="domain" description="Glycosyl transferase family 1" evidence="1">
    <location>
        <begin position="171"/>
        <end position="337"/>
    </location>
</feature>
<evidence type="ECO:0000259" key="2">
    <source>
        <dbReference type="Pfam" id="PF13477"/>
    </source>
</evidence>
<dbReference type="Pfam" id="PF13477">
    <property type="entry name" value="Glyco_trans_4_2"/>
    <property type="match status" value="1"/>
</dbReference>
<feature type="domain" description="Glycosyltransferase subfamily 4-like N-terminal" evidence="2">
    <location>
        <begin position="2"/>
        <end position="133"/>
    </location>
</feature>
<dbReference type="EMBL" id="PFLW01000048">
    <property type="protein sequence ID" value="PIY89116.1"/>
    <property type="molecule type" value="Genomic_DNA"/>
</dbReference>